<keyword evidence="2" id="KW-0812">Transmembrane</keyword>
<proteinExistence type="predicted"/>
<keyword evidence="1" id="KW-0175">Coiled coil</keyword>
<keyword evidence="2" id="KW-1133">Transmembrane helix</keyword>
<reference evidence="3 4" key="1">
    <citation type="submission" date="2019-01" db="EMBL/GenBank/DDBJ databases">
        <title>Ktedonosporobacter rubrisoli SCAWS-G2.</title>
        <authorList>
            <person name="Huang Y."/>
            <person name="Yan B."/>
        </authorList>
    </citation>
    <scope>NUCLEOTIDE SEQUENCE [LARGE SCALE GENOMIC DNA]</scope>
    <source>
        <strain evidence="3 4">SCAWS-G2</strain>
    </source>
</reference>
<accession>A0A4P6JLU0</accession>
<evidence type="ECO:0000256" key="2">
    <source>
        <dbReference type="SAM" id="Phobius"/>
    </source>
</evidence>
<dbReference type="KEGG" id="kbs:EPA93_09250"/>
<dbReference type="Proteomes" id="UP000290365">
    <property type="component" value="Chromosome"/>
</dbReference>
<dbReference type="AlphaFoldDB" id="A0A4P6JLU0"/>
<keyword evidence="2" id="KW-0472">Membrane</keyword>
<evidence type="ECO:0000256" key="1">
    <source>
        <dbReference type="SAM" id="Coils"/>
    </source>
</evidence>
<gene>
    <name evidence="3" type="ORF">EPA93_09250</name>
</gene>
<keyword evidence="4" id="KW-1185">Reference proteome</keyword>
<protein>
    <submittedName>
        <fullName evidence="3">Uncharacterized protein</fullName>
    </submittedName>
</protein>
<feature type="transmembrane region" description="Helical" evidence="2">
    <location>
        <begin position="6"/>
        <end position="27"/>
    </location>
</feature>
<evidence type="ECO:0000313" key="4">
    <source>
        <dbReference type="Proteomes" id="UP000290365"/>
    </source>
</evidence>
<name>A0A4P6JLU0_KTERU</name>
<dbReference type="RefSeq" id="WP_129886780.1">
    <property type="nucleotide sequence ID" value="NZ_CP035758.1"/>
</dbReference>
<dbReference type="OrthoDB" id="164989at2"/>
<evidence type="ECO:0000313" key="3">
    <source>
        <dbReference type="EMBL" id="QBD76185.1"/>
    </source>
</evidence>
<sequence>MVTLSNALSIINMLLMIFGIVGGLFALRHGSLKAANEVQERAINALQAELATVRLRLTDLQAENGRLKHIVATIVAALNNCGIELSINGDMVNIKSDQNGKSTTAHIQEALRPRSGKLLAAPAQFT</sequence>
<dbReference type="EMBL" id="CP035758">
    <property type="protein sequence ID" value="QBD76185.1"/>
    <property type="molecule type" value="Genomic_DNA"/>
</dbReference>
<organism evidence="3 4">
    <name type="scientific">Ktedonosporobacter rubrisoli</name>
    <dbReference type="NCBI Taxonomy" id="2509675"/>
    <lineage>
        <taxon>Bacteria</taxon>
        <taxon>Bacillati</taxon>
        <taxon>Chloroflexota</taxon>
        <taxon>Ktedonobacteria</taxon>
        <taxon>Ktedonobacterales</taxon>
        <taxon>Ktedonosporobacteraceae</taxon>
        <taxon>Ktedonosporobacter</taxon>
    </lineage>
</organism>
<feature type="coiled-coil region" evidence="1">
    <location>
        <begin position="36"/>
        <end position="63"/>
    </location>
</feature>